<dbReference type="InterPro" id="IPR036249">
    <property type="entry name" value="Thioredoxin-like_sf"/>
</dbReference>
<dbReference type="InterPro" id="IPR008554">
    <property type="entry name" value="Glutaredoxin-like"/>
</dbReference>
<sequence length="84" mass="9430">MNCPVPQVTIYGKPGCCLCDEALEVMSRIQVRVPFLLEKVDITSSADLHSLYGNDIPVIHIDGREAFRQRVDEARFLLLLSPTD</sequence>
<dbReference type="OMA" id="YSKENCC"/>
<dbReference type="Proteomes" id="UP000327458">
    <property type="component" value="Unassembled WGS sequence"/>
</dbReference>
<dbReference type="Pfam" id="PF05768">
    <property type="entry name" value="Glrx-like"/>
    <property type="match status" value="1"/>
</dbReference>
<evidence type="ECO:0000313" key="3">
    <source>
        <dbReference type="EMBL" id="RTY36820.1"/>
    </source>
</evidence>
<dbReference type="SUPFAM" id="SSF52833">
    <property type="entry name" value="Thioredoxin-like"/>
    <property type="match status" value="1"/>
</dbReference>
<gene>
    <name evidence="3" type="ORF">EKD02_07710</name>
    <name evidence="1" type="ORF">FP507_03860</name>
    <name evidence="2" type="ORF">GJ685_06320</name>
</gene>
<dbReference type="Proteomes" id="UP000279908">
    <property type="component" value="Unassembled WGS sequence"/>
</dbReference>
<evidence type="ECO:0000313" key="5">
    <source>
        <dbReference type="Proteomes" id="UP000327458"/>
    </source>
</evidence>
<dbReference type="EMBL" id="VMRG01000001">
    <property type="protein sequence ID" value="KAA6232325.1"/>
    <property type="molecule type" value="Genomic_DNA"/>
</dbReference>
<reference evidence="3 4" key="1">
    <citation type="submission" date="2018-12" db="EMBL/GenBank/DDBJ databases">
        <authorList>
            <person name="Lunina O.N."/>
            <person name="Grouzdev D.S."/>
            <person name="Gorlenko V.M."/>
            <person name="Savvichev A.S."/>
        </authorList>
    </citation>
    <scope>NUCLEOTIDE SEQUENCE [LARGE SCALE GENOMIC DNA]</scope>
    <source>
        <strain evidence="3 4">BrKhr-17</strain>
    </source>
</reference>
<comment type="caution">
    <text evidence="3">The sequence shown here is derived from an EMBL/GenBank/DDBJ whole genome shotgun (WGS) entry which is preliminary data.</text>
</comment>
<reference evidence="1 5" key="2">
    <citation type="submission" date="2019-07" db="EMBL/GenBank/DDBJ databases">
        <title>Draft genome Sequence of Chlorobium phaeovibrioides sp. strain PhvTcv-s14, from the Phylum Chlorobi.</title>
        <authorList>
            <person name="Babenko V."/>
            <person name="Boldyreva D."/>
            <person name="Kanygina A."/>
            <person name="Selezneva O."/>
            <person name="Akopiyan T."/>
            <person name="Lunina O."/>
        </authorList>
    </citation>
    <scope>NUCLEOTIDE SEQUENCE [LARGE SCALE GENOMIC DNA]</scope>
    <source>
        <strain evidence="1 5">GrTcv12</strain>
    </source>
</reference>
<name>A0A3S0U0X8_CHLPH</name>
<dbReference type="Proteomes" id="UP000489351">
    <property type="component" value="Unassembled WGS sequence"/>
</dbReference>
<evidence type="ECO:0000313" key="2">
    <source>
        <dbReference type="EMBL" id="MWV54680.1"/>
    </source>
</evidence>
<dbReference type="RefSeq" id="WP_011889938.1">
    <property type="nucleotide sequence ID" value="NZ_CP041698.1"/>
</dbReference>
<organism evidence="3 4">
    <name type="scientific">Chlorobium phaeovibrioides</name>
    <dbReference type="NCBI Taxonomy" id="1094"/>
    <lineage>
        <taxon>Bacteria</taxon>
        <taxon>Pseudomonadati</taxon>
        <taxon>Chlorobiota</taxon>
        <taxon>Chlorobiia</taxon>
        <taxon>Chlorobiales</taxon>
        <taxon>Chlorobiaceae</taxon>
        <taxon>Chlorobium/Pelodictyon group</taxon>
        <taxon>Chlorobium</taxon>
    </lineage>
</organism>
<dbReference type="PANTHER" id="PTHR33558:SF1">
    <property type="entry name" value="GLUTAREDOXIN-LIKE PROTEIN C5ORF63 HOMOLOG"/>
    <property type="match status" value="1"/>
</dbReference>
<keyword evidence="6" id="KW-1185">Reference proteome</keyword>
<evidence type="ECO:0000313" key="4">
    <source>
        <dbReference type="Proteomes" id="UP000279908"/>
    </source>
</evidence>
<dbReference type="InterPro" id="IPR052565">
    <property type="entry name" value="Glutaredoxin-like_YDR286C"/>
</dbReference>
<protein>
    <submittedName>
        <fullName evidence="3">Glutaredoxin family protein</fullName>
    </submittedName>
</protein>
<dbReference type="Gene3D" id="3.40.30.10">
    <property type="entry name" value="Glutaredoxin"/>
    <property type="match status" value="1"/>
</dbReference>
<reference evidence="2 6" key="3">
    <citation type="submission" date="2019-11" db="EMBL/GenBank/DDBJ databases">
        <title>Green- and brown-colored morphotypes of Chlorobia in the stratified aquatic ecosystems of Kandalaksha Gulf (White Sea): A model for study of the accessory genome evolution.</title>
        <authorList>
            <person name="Grouzdev D.S."/>
        </authorList>
    </citation>
    <scope>NUCLEOTIDE SEQUENCE [LARGE SCALE GENOMIC DNA]</scope>
    <source>
        <strain evidence="2 6">ZM</strain>
    </source>
</reference>
<dbReference type="EMBL" id="RXYK01000012">
    <property type="protein sequence ID" value="RTY36820.1"/>
    <property type="molecule type" value="Genomic_DNA"/>
</dbReference>
<evidence type="ECO:0000313" key="6">
    <source>
        <dbReference type="Proteomes" id="UP000489351"/>
    </source>
</evidence>
<dbReference type="EMBL" id="WUBZ01000018">
    <property type="protein sequence ID" value="MWV54680.1"/>
    <property type="molecule type" value="Genomic_DNA"/>
</dbReference>
<proteinExistence type="predicted"/>
<dbReference type="PANTHER" id="PTHR33558">
    <property type="entry name" value="GLUTAREDOXIN-LIKE PROTEIN C5ORF63 HOMOLOG"/>
    <property type="match status" value="1"/>
</dbReference>
<dbReference type="AlphaFoldDB" id="A0A3S0U0X8"/>
<accession>A0A3S0U0X8</accession>
<evidence type="ECO:0000313" key="1">
    <source>
        <dbReference type="EMBL" id="KAA6232325.1"/>
    </source>
</evidence>